<accession>A0AAD6CYW2</accession>
<dbReference type="GO" id="GO:0005739">
    <property type="term" value="C:mitochondrion"/>
    <property type="evidence" value="ECO:0007669"/>
    <property type="project" value="TreeGrafter"/>
</dbReference>
<dbReference type="CDD" id="cd06558">
    <property type="entry name" value="crotonase-like"/>
    <property type="match status" value="1"/>
</dbReference>
<dbReference type="EMBL" id="JAQIZZ010000003">
    <property type="protein sequence ID" value="KAJ5545792.1"/>
    <property type="molecule type" value="Genomic_DNA"/>
</dbReference>
<comment type="similarity">
    <text evidence="1">Belongs to the enoyl-CoA hydratase/isomerase family.</text>
</comment>
<protein>
    <recommendedName>
        <fullName evidence="4">Enoyl-CoA hydratase</fullName>
    </recommendedName>
</protein>
<comment type="caution">
    <text evidence="2">The sequence shown here is derived from an EMBL/GenBank/DDBJ whole genome shotgun (WGS) entry which is preliminary data.</text>
</comment>
<dbReference type="InterPro" id="IPR001753">
    <property type="entry name" value="Enoyl-CoA_hydra/iso"/>
</dbReference>
<dbReference type="Pfam" id="PF00378">
    <property type="entry name" value="ECH_1"/>
    <property type="match status" value="1"/>
</dbReference>
<sequence length="265" mass="28437">MSPSATILTNITRRTTGTIAHLTISRPAKLNALNTPLLEQLPKTVKSVTSQNADLLGIVLTGAGPKSFIGGADISEMAQLNSPPAAEAFISKVHTACNSIRNCPVPVIGRINGYALGAGLEMAASCDLRVASSNAVFGMPEVRIGIPSVVEAALLPGLIGWGRTRQLLMLGENIDAKEAFRWGLVEKLVEPDELDDAVEIWLSQLDKNGPLAVRRQKSLMRNWENVSMDQAIQAGVTAFREAFVAEKGETMEPARMMGAFFQAKK</sequence>
<dbReference type="PANTHER" id="PTHR11941">
    <property type="entry name" value="ENOYL-COA HYDRATASE-RELATED"/>
    <property type="match status" value="1"/>
</dbReference>
<organism evidence="2 3">
    <name type="scientific">Penicillium frequentans</name>
    <dbReference type="NCBI Taxonomy" id="3151616"/>
    <lineage>
        <taxon>Eukaryota</taxon>
        <taxon>Fungi</taxon>
        <taxon>Dikarya</taxon>
        <taxon>Ascomycota</taxon>
        <taxon>Pezizomycotina</taxon>
        <taxon>Eurotiomycetes</taxon>
        <taxon>Eurotiomycetidae</taxon>
        <taxon>Eurotiales</taxon>
        <taxon>Aspergillaceae</taxon>
        <taxon>Penicillium</taxon>
    </lineage>
</organism>
<dbReference type="GO" id="GO:0006635">
    <property type="term" value="P:fatty acid beta-oxidation"/>
    <property type="evidence" value="ECO:0007669"/>
    <property type="project" value="TreeGrafter"/>
</dbReference>
<dbReference type="InterPro" id="IPR029045">
    <property type="entry name" value="ClpP/crotonase-like_dom_sf"/>
</dbReference>
<dbReference type="NCBIfam" id="NF004795">
    <property type="entry name" value="PRK06143.1"/>
    <property type="match status" value="1"/>
</dbReference>
<name>A0AAD6CYW2_9EURO</name>
<gene>
    <name evidence="2" type="ORF">N7494_003377</name>
</gene>
<keyword evidence="3" id="KW-1185">Reference proteome</keyword>
<dbReference type="AlphaFoldDB" id="A0AAD6CYW2"/>
<dbReference type="Proteomes" id="UP001220324">
    <property type="component" value="Unassembled WGS sequence"/>
</dbReference>
<proteinExistence type="inferred from homology"/>
<evidence type="ECO:0000313" key="3">
    <source>
        <dbReference type="Proteomes" id="UP001220324"/>
    </source>
</evidence>
<evidence type="ECO:0000313" key="2">
    <source>
        <dbReference type="EMBL" id="KAJ5545792.1"/>
    </source>
</evidence>
<dbReference type="PANTHER" id="PTHR11941:SF171">
    <property type="entry name" value="SD19268P"/>
    <property type="match status" value="1"/>
</dbReference>
<evidence type="ECO:0008006" key="4">
    <source>
        <dbReference type="Google" id="ProtNLM"/>
    </source>
</evidence>
<feature type="non-terminal residue" evidence="2">
    <location>
        <position position="265"/>
    </location>
</feature>
<evidence type="ECO:0000256" key="1">
    <source>
        <dbReference type="ARBA" id="ARBA00005254"/>
    </source>
</evidence>
<dbReference type="Gene3D" id="3.90.226.10">
    <property type="entry name" value="2-enoyl-CoA Hydratase, Chain A, domain 1"/>
    <property type="match status" value="1"/>
</dbReference>
<reference evidence="2 3" key="1">
    <citation type="journal article" date="2023" name="IMA Fungus">
        <title>Comparative genomic study of the Penicillium genus elucidates a diverse pangenome and 15 lateral gene transfer events.</title>
        <authorList>
            <person name="Petersen C."/>
            <person name="Sorensen T."/>
            <person name="Nielsen M.R."/>
            <person name="Sondergaard T.E."/>
            <person name="Sorensen J.L."/>
            <person name="Fitzpatrick D.A."/>
            <person name="Frisvad J.C."/>
            <person name="Nielsen K.L."/>
        </authorList>
    </citation>
    <scope>NUCLEOTIDE SEQUENCE [LARGE SCALE GENOMIC DNA]</scope>
    <source>
        <strain evidence="2 3">IBT 35679</strain>
    </source>
</reference>
<dbReference type="SUPFAM" id="SSF52096">
    <property type="entry name" value="ClpP/crotonase"/>
    <property type="match status" value="1"/>
</dbReference>